<evidence type="ECO:0000256" key="3">
    <source>
        <dbReference type="ARBA" id="ARBA00006007"/>
    </source>
</evidence>
<feature type="compositionally biased region" description="Polar residues" evidence="12">
    <location>
        <begin position="27"/>
        <end position="36"/>
    </location>
</feature>
<keyword evidence="9" id="KW-0539">Nucleus</keyword>
<keyword evidence="7" id="KW-0010">Activator</keyword>
<sequence length="542" mass="59173">MFQQLSRYVYTLLPQTTSSPAAEGVETDTTPPSRLTASEPEDDWVLVDHRDDDSEGNSKSSSVESLLSVDDDDGILIVEDSPERVVVVNRNHHPVPALLSRTNASSPPPSSSTSLPCSPMETSWFLTPPPCFISQGPVHMETSPLENLLIEHPSMSVYVHHARRHEAEVEPVAEVEEEADDDEVVVMLAEAGGDDVVVVRRAAHLNRVHVLRQQQEQLRLRSNNAQKVQLMATCKSFKRGSLNRNNKARERCLISLSVITSKFTTHEMLKFGGLFGKVRCAVIGMVHVGALPGTPRSSNSVNELVSKACKEAETYLKHDIDGILVENMHDVPYVQSRHFSPETVAVMTRICSEIKRIVPGDLPCGVQVLATGNKEALAIAQACSFHFIRAEGFVFGHVADEGFTDANAGVTLRYRKNIDADDLLVFADIKKKHSSHAITSDVSLTETAKAAEFFLADGLILTGTATGCPADAGELQQVRKCSSLPVLVGSGVTVDNLTDYVTADGVIVGSHFKKGGKWDGELDEERVRMFMEKKKSLQGGQL</sequence>
<dbReference type="GO" id="GO:0006914">
    <property type="term" value="P:autophagy"/>
    <property type="evidence" value="ECO:0007669"/>
    <property type="project" value="UniProtKB-KW"/>
</dbReference>
<evidence type="ECO:0000256" key="11">
    <source>
        <dbReference type="ARBA" id="ARBA00034306"/>
    </source>
</evidence>
<keyword evidence="5" id="KW-0072">Autophagy</keyword>
<dbReference type="PANTHER" id="PTHR21381:SF3">
    <property type="entry name" value="SGC REGION PROTEIN SGCQ-RELATED"/>
    <property type="match status" value="1"/>
</dbReference>
<reference evidence="13" key="1">
    <citation type="journal article" date="2020" name="J Insects Food Feed">
        <title>The yellow mealworm (Tenebrio molitor) genome: a resource for the emerging insects as food and feed industry.</title>
        <authorList>
            <person name="Eriksson T."/>
            <person name="Andere A."/>
            <person name="Kelstrup H."/>
            <person name="Emery V."/>
            <person name="Picard C."/>
        </authorList>
    </citation>
    <scope>NUCLEOTIDE SEQUENCE</scope>
    <source>
        <strain evidence="13">Stoneville</strain>
        <tissue evidence="13">Whole head</tissue>
    </source>
</reference>
<gene>
    <name evidence="13" type="ORF">GEV33_009780</name>
</gene>
<dbReference type="PANTHER" id="PTHR21381">
    <property type="entry name" value="ZGC:162297"/>
    <property type="match status" value="1"/>
</dbReference>
<dbReference type="Pfam" id="PF14839">
    <property type="entry name" value="DOR"/>
    <property type="match status" value="1"/>
</dbReference>
<evidence type="ECO:0000256" key="5">
    <source>
        <dbReference type="ARBA" id="ARBA00023006"/>
    </source>
</evidence>
<organism evidence="13 14">
    <name type="scientific">Tenebrio molitor</name>
    <name type="common">Yellow mealworm beetle</name>
    <dbReference type="NCBI Taxonomy" id="7067"/>
    <lineage>
        <taxon>Eukaryota</taxon>
        <taxon>Metazoa</taxon>
        <taxon>Ecdysozoa</taxon>
        <taxon>Arthropoda</taxon>
        <taxon>Hexapoda</taxon>
        <taxon>Insecta</taxon>
        <taxon>Pterygota</taxon>
        <taxon>Neoptera</taxon>
        <taxon>Endopterygota</taxon>
        <taxon>Coleoptera</taxon>
        <taxon>Polyphaga</taxon>
        <taxon>Cucujiformia</taxon>
        <taxon>Tenebrionidae</taxon>
        <taxon>Tenebrio</taxon>
    </lineage>
</organism>
<keyword evidence="8" id="KW-0804">Transcription</keyword>
<keyword evidence="14" id="KW-1185">Reference proteome</keyword>
<dbReference type="GO" id="GO:0016604">
    <property type="term" value="C:nuclear body"/>
    <property type="evidence" value="ECO:0007669"/>
    <property type="project" value="UniProtKB-SubCell"/>
</dbReference>
<dbReference type="GO" id="GO:0005776">
    <property type="term" value="C:autophagosome"/>
    <property type="evidence" value="ECO:0007669"/>
    <property type="project" value="UniProtKB-SubCell"/>
</dbReference>
<dbReference type="InterPro" id="IPR005137">
    <property type="entry name" value="BtpA"/>
</dbReference>
<feature type="compositionally biased region" description="Low complexity" evidence="12">
    <location>
        <begin position="57"/>
        <end position="66"/>
    </location>
</feature>
<evidence type="ECO:0000256" key="9">
    <source>
        <dbReference type="ARBA" id="ARBA00023242"/>
    </source>
</evidence>
<dbReference type="GO" id="GO:0005829">
    <property type="term" value="C:cytosol"/>
    <property type="evidence" value="ECO:0007669"/>
    <property type="project" value="UniProtKB-SubCell"/>
</dbReference>
<dbReference type="Proteomes" id="UP000719412">
    <property type="component" value="Unassembled WGS sequence"/>
</dbReference>
<evidence type="ECO:0000313" key="14">
    <source>
        <dbReference type="Proteomes" id="UP000719412"/>
    </source>
</evidence>
<reference evidence="13" key="2">
    <citation type="submission" date="2021-08" db="EMBL/GenBank/DDBJ databases">
        <authorList>
            <person name="Eriksson T."/>
        </authorList>
    </citation>
    <scope>NUCLEOTIDE SEQUENCE</scope>
    <source>
        <strain evidence="13">Stoneville</strain>
        <tissue evidence="13">Whole head</tissue>
    </source>
</reference>
<evidence type="ECO:0000256" key="6">
    <source>
        <dbReference type="ARBA" id="ARBA00023015"/>
    </source>
</evidence>
<comment type="similarity">
    <text evidence="3">Belongs to the BtpA family.</text>
</comment>
<evidence type="ECO:0000256" key="7">
    <source>
        <dbReference type="ARBA" id="ARBA00023159"/>
    </source>
</evidence>
<comment type="caution">
    <text evidence="13">The sequence shown here is derived from an EMBL/GenBank/DDBJ whole genome shotgun (WGS) entry which is preliminary data.</text>
</comment>
<dbReference type="Pfam" id="PF03437">
    <property type="entry name" value="BtpA"/>
    <property type="match status" value="1"/>
</dbReference>
<keyword evidence="10" id="KW-0968">Cytoplasmic vesicle</keyword>
<proteinExistence type="inferred from homology"/>
<dbReference type="InterPro" id="IPR029431">
    <property type="entry name" value="TP53INP"/>
</dbReference>
<dbReference type="GO" id="GO:0031410">
    <property type="term" value="C:cytoplasmic vesicle"/>
    <property type="evidence" value="ECO:0007669"/>
    <property type="project" value="UniProtKB-KW"/>
</dbReference>
<keyword evidence="4" id="KW-0963">Cytoplasm</keyword>
<evidence type="ECO:0000256" key="2">
    <source>
        <dbReference type="ARBA" id="ARBA00004514"/>
    </source>
</evidence>
<dbReference type="SUPFAM" id="SSF51366">
    <property type="entry name" value="Ribulose-phoshate binding barrel"/>
    <property type="match status" value="1"/>
</dbReference>
<evidence type="ECO:0000256" key="1">
    <source>
        <dbReference type="ARBA" id="ARBA00004419"/>
    </source>
</evidence>
<evidence type="ECO:0000256" key="10">
    <source>
        <dbReference type="ARBA" id="ARBA00023329"/>
    </source>
</evidence>
<evidence type="ECO:0000256" key="4">
    <source>
        <dbReference type="ARBA" id="ARBA00022490"/>
    </source>
</evidence>
<comment type="subcellular location">
    <subcellularLocation>
        <location evidence="2">Cytoplasm</location>
        <location evidence="2">Cytosol</location>
    </subcellularLocation>
    <subcellularLocation>
        <location evidence="1">Cytoplasmic vesicle</location>
        <location evidence="1">Autophagosome</location>
    </subcellularLocation>
    <subcellularLocation>
        <location evidence="11">Nucleus</location>
        <location evidence="11">Nuclear body</location>
    </subcellularLocation>
</comment>
<accession>A0A8J6LAJ6</accession>
<evidence type="ECO:0000256" key="12">
    <source>
        <dbReference type="SAM" id="MobiDB-lite"/>
    </source>
</evidence>
<dbReference type="EMBL" id="JABDTM020025643">
    <property type="protein sequence ID" value="KAH0813007.1"/>
    <property type="molecule type" value="Genomic_DNA"/>
</dbReference>
<dbReference type="NCBIfam" id="TIGR00259">
    <property type="entry name" value="thylakoid_BtpA"/>
    <property type="match status" value="1"/>
</dbReference>
<dbReference type="InterPro" id="IPR011060">
    <property type="entry name" value="RibuloseP-bd_barrel"/>
</dbReference>
<dbReference type="AlphaFoldDB" id="A0A8J6LAJ6"/>
<protein>
    <submittedName>
        <fullName evidence="13">Uncharacterized protein</fullName>
    </submittedName>
</protein>
<keyword evidence="6" id="KW-0805">Transcription regulation</keyword>
<name>A0A8J6LAJ6_TENMO</name>
<feature type="region of interest" description="Disordered" evidence="12">
    <location>
        <begin position="14"/>
        <end position="66"/>
    </location>
</feature>
<evidence type="ECO:0000256" key="8">
    <source>
        <dbReference type="ARBA" id="ARBA00023163"/>
    </source>
</evidence>
<evidence type="ECO:0000313" key="13">
    <source>
        <dbReference type="EMBL" id="KAH0813007.1"/>
    </source>
</evidence>